<evidence type="ECO:0000313" key="3">
    <source>
        <dbReference type="Proteomes" id="UP001215598"/>
    </source>
</evidence>
<name>A0AAD7JBH1_9AGAR</name>
<keyword evidence="1" id="KW-0472">Membrane</keyword>
<dbReference type="AlphaFoldDB" id="A0AAD7JBH1"/>
<sequence length="209" mass="23142">MADPVSILIAVNAGVSSLAKIYGYVNRRLPQARLKKWRKAALLLSREALDHRAAISKDEMPKYISRYSQFTADLRALEKCFDEEGHAIESFRHRMALTKELDKKGQAIINLAMMAHTTGSNDHFLCQVLHPQREDGGPCSVCHPDSVEASARPILTTATASSSRTKVALDDTSGCLNLHVNAPTEKLQMVSKRAEISGYGELLITEEYM</sequence>
<evidence type="ECO:0000313" key="2">
    <source>
        <dbReference type="EMBL" id="KAJ7760948.1"/>
    </source>
</evidence>
<proteinExistence type="predicted"/>
<dbReference type="Proteomes" id="UP001215598">
    <property type="component" value="Unassembled WGS sequence"/>
</dbReference>
<keyword evidence="1" id="KW-0812">Transmembrane</keyword>
<feature type="transmembrane region" description="Helical" evidence="1">
    <location>
        <begin position="6"/>
        <end position="25"/>
    </location>
</feature>
<gene>
    <name evidence="2" type="ORF">B0H16DRAFT_1884399</name>
</gene>
<comment type="caution">
    <text evidence="2">The sequence shown here is derived from an EMBL/GenBank/DDBJ whole genome shotgun (WGS) entry which is preliminary data.</text>
</comment>
<protein>
    <submittedName>
        <fullName evidence="2">Uncharacterized protein</fullName>
    </submittedName>
</protein>
<reference evidence="2" key="1">
    <citation type="submission" date="2023-03" db="EMBL/GenBank/DDBJ databases">
        <title>Massive genome expansion in bonnet fungi (Mycena s.s.) driven by repeated elements and novel gene families across ecological guilds.</title>
        <authorList>
            <consortium name="Lawrence Berkeley National Laboratory"/>
            <person name="Harder C.B."/>
            <person name="Miyauchi S."/>
            <person name="Viragh M."/>
            <person name="Kuo A."/>
            <person name="Thoen E."/>
            <person name="Andreopoulos B."/>
            <person name="Lu D."/>
            <person name="Skrede I."/>
            <person name="Drula E."/>
            <person name="Henrissat B."/>
            <person name="Morin E."/>
            <person name="Kohler A."/>
            <person name="Barry K."/>
            <person name="LaButti K."/>
            <person name="Morin E."/>
            <person name="Salamov A."/>
            <person name="Lipzen A."/>
            <person name="Mereny Z."/>
            <person name="Hegedus B."/>
            <person name="Baldrian P."/>
            <person name="Stursova M."/>
            <person name="Weitz H."/>
            <person name="Taylor A."/>
            <person name="Grigoriev I.V."/>
            <person name="Nagy L.G."/>
            <person name="Martin F."/>
            <person name="Kauserud H."/>
        </authorList>
    </citation>
    <scope>NUCLEOTIDE SEQUENCE</scope>
    <source>
        <strain evidence="2">CBHHK182m</strain>
    </source>
</reference>
<keyword evidence="1" id="KW-1133">Transmembrane helix</keyword>
<keyword evidence="3" id="KW-1185">Reference proteome</keyword>
<dbReference type="EMBL" id="JARKIB010000036">
    <property type="protein sequence ID" value="KAJ7760948.1"/>
    <property type="molecule type" value="Genomic_DNA"/>
</dbReference>
<organism evidence="2 3">
    <name type="scientific">Mycena metata</name>
    <dbReference type="NCBI Taxonomy" id="1033252"/>
    <lineage>
        <taxon>Eukaryota</taxon>
        <taxon>Fungi</taxon>
        <taxon>Dikarya</taxon>
        <taxon>Basidiomycota</taxon>
        <taxon>Agaricomycotina</taxon>
        <taxon>Agaricomycetes</taxon>
        <taxon>Agaricomycetidae</taxon>
        <taxon>Agaricales</taxon>
        <taxon>Marasmiineae</taxon>
        <taxon>Mycenaceae</taxon>
        <taxon>Mycena</taxon>
    </lineage>
</organism>
<accession>A0AAD7JBH1</accession>
<evidence type="ECO:0000256" key="1">
    <source>
        <dbReference type="SAM" id="Phobius"/>
    </source>
</evidence>